<proteinExistence type="inferred from homology"/>
<dbReference type="Proteomes" id="UP001601992">
    <property type="component" value="Unassembled WGS sequence"/>
</dbReference>
<keyword evidence="7" id="KW-1185">Reference proteome</keyword>
<dbReference type="PANTHER" id="PTHR42804:SF1">
    <property type="entry name" value="ALDEHYDE DEHYDROGENASE-RELATED"/>
    <property type="match status" value="1"/>
</dbReference>
<dbReference type="SUPFAM" id="SSF53720">
    <property type="entry name" value="ALDH-like"/>
    <property type="match status" value="1"/>
</dbReference>
<dbReference type="InterPro" id="IPR015590">
    <property type="entry name" value="Aldehyde_DH_dom"/>
</dbReference>
<dbReference type="InterPro" id="IPR029510">
    <property type="entry name" value="Ald_DH_CS_GLU"/>
</dbReference>
<protein>
    <submittedName>
        <fullName evidence="6">Aldehyde dehydrogenase family protein</fullName>
    </submittedName>
</protein>
<name>A0ABW6S117_9NOCA</name>
<evidence type="ECO:0000256" key="2">
    <source>
        <dbReference type="ARBA" id="ARBA00023002"/>
    </source>
</evidence>
<feature type="domain" description="Aldehyde dehydrogenase" evidence="5">
    <location>
        <begin position="28"/>
        <end position="494"/>
    </location>
</feature>
<sequence>MTLCGNDEGDQNVPTILAERRSYVAGRWVTGETPFAVENPADESVVIELPATPIAEIGRAVTEARRSFDSGVWAQATPAERARVLRIFLDRLEQDRDALVATMVAEAGQPLAFAERSQFLSGIALARNTIELYLTMPEERTNPVPVDELTRGRVALSIRRYEPVGVVTAITPYNAAFIMALQKIVPALLTGNSVILRPSPLTPISSLIFGAAAEAAGLPPGVFSVVVEAGSAGAELLTSHPAVDMVSFTGSTAVGAVIAAQAAPTIKRVALELGGKSAQIYLPDAVSKAGAGAAAVVGGMAGQACVAATRMLVPQGAKSQVIEQVSKVYAALRVGAPTDPATALGPVISAAQRERCERIIAQAVEAGAILAQGGGRPTELERGYYVQPTVLDVPDNANPAAREEIFGPVLSVIGYRDVDDAIAIANDSRYGLSGQVYGADPAAATAVARRLRTGAVNVNTALFSAYAPSGGYKHSGLGRERGPDGIRAFQEVKHLVIGEFR</sequence>
<dbReference type="EMBL" id="JBIAQY010000006">
    <property type="protein sequence ID" value="MFF3569998.1"/>
    <property type="molecule type" value="Genomic_DNA"/>
</dbReference>
<evidence type="ECO:0000313" key="7">
    <source>
        <dbReference type="Proteomes" id="UP001601992"/>
    </source>
</evidence>
<dbReference type="Gene3D" id="3.40.605.10">
    <property type="entry name" value="Aldehyde Dehydrogenase, Chain A, domain 1"/>
    <property type="match status" value="1"/>
</dbReference>
<evidence type="ECO:0000256" key="3">
    <source>
        <dbReference type="PROSITE-ProRule" id="PRU10007"/>
    </source>
</evidence>
<keyword evidence="2 4" id="KW-0560">Oxidoreductase</keyword>
<comment type="caution">
    <text evidence="6">The sequence shown here is derived from an EMBL/GenBank/DDBJ whole genome shotgun (WGS) entry which is preliminary data.</text>
</comment>
<feature type="active site" evidence="3">
    <location>
        <position position="272"/>
    </location>
</feature>
<dbReference type="InterPro" id="IPR016162">
    <property type="entry name" value="Ald_DH_N"/>
</dbReference>
<evidence type="ECO:0000256" key="1">
    <source>
        <dbReference type="ARBA" id="ARBA00009986"/>
    </source>
</evidence>
<dbReference type="PANTHER" id="PTHR42804">
    <property type="entry name" value="ALDEHYDE DEHYDROGENASE"/>
    <property type="match status" value="1"/>
</dbReference>
<dbReference type="InterPro" id="IPR016163">
    <property type="entry name" value="Ald_DH_C"/>
</dbReference>
<dbReference type="Pfam" id="PF00171">
    <property type="entry name" value="Aldedh"/>
    <property type="match status" value="1"/>
</dbReference>
<evidence type="ECO:0000256" key="4">
    <source>
        <dbReference type="RuleBase" id="RU003345"/>
    </source>
</evidence>
<dbReference type="Gene3D" id="3.40.309.10">
    <property type="entry name" value="Aldehyde Dehydrogenase, Chain A, domain 2"/>
    <property type="match status" value="1"/>
</dbReference>
<organism evidence="6 7">
    <name type="scientific">Nocardia jiangxiensis</name>
    <dbReference type="NCBI Taxonomy" id="282685"/>
    <lineage>
        <taxon>Bacteria</taxon>
        <taxon>Bacillati</taxon>
        <taxon>Actinomycetota</taxon>
        <taxon>Actinomycetes</taxon>
        <taxon>Mycobacteriales</taxon>
        <taxon>Nocardiaceae</taxon>
        <taxon>Nocardia</taxon>
    </lineage>
</organism>
<evidence type="ECO:0000259" key="5">
    <source>
        <dbReference type="Pfam" id="PF00171"/>
    </source>
</evidence>
<reference evidence="6 7" key="1">
    <citation type="submission" date="2024-10" db="EMBL/GenBank/DDBJ databases">
        <title>The Natural Products Discovery Center: Release of the First 8490 Sequenced Strains for Exploring Actinobacteria Biosynthetic Diversity.</title>
        <authorList>
            <person name="Kalkreuter E."/>
            <person name="Kautsar S.A."/>
            <person name="Yang D."/>
            <person name="Bader C.D."/>
            <person name="Teijaro C.N."/>
            <person name="Fluegel L."/>
            <person name="Davis C.M."/>
            <person name="Simpson J.R."/>
            <person name="Lauterbach L."/>
            <person name="Steele A.D."/>
            <person name="Gui C."/>
            <person name="Meng S."/>
            <person name="Li G."/>
            <person name="Viehrig K."/>
            <person name="Ye F."/>
            <person name="Su P."/>
            <person name="Kiefer A.F."/>
            <person name="Nichols A."/>
            <person name="Cepeda A.J."/>
            <person name="Yan W."/>
            <person name="Fan B."/>
            <person name="Jiang Y."/>
            <person name="Adhikari A."/>
            <person name="Zheng C.-J."/>
            <person name="Schuster L."/>
            <person name="Cowan T.M."/>
            <person name="Smanski M.J."/>
            <person name="Chevrette M.G."/>
            <person name="De Carvalho L.P.S."/>
            <person name="Shen B."/>
        </authorList>
    </citation>
    <scope>NUCLEOTIDE SEQUENCE [LARGE SCALE GENOMIC DNA]</scope>
    <source>
        <strain evidence="6 7">NPDC002593</strain>
    </source>
</reference>
<evidence type="ECO:0000313" key="6">
    <source>
        <dbReference type="EMBL" id="MFF3569998.1"/>
    </source>
</evidence>
<dbReference type="PROSITE" id="PS00687">
    <property type="entry name" value="ALDEHYDE_DEHYDR_GLU"/>
    <property type="match status" value="1"/>
</dbReference>
<dbReference type="InterPro" id="IPR016161">
    <property type="entry name" value="Ald_DH/histidinol_DH"/>
</dbReference>
<dbReference type="RefSeq" id="WP_051194647.1">
    <property type="nucleotide sequence ID" value="NZ_JBIAQY010000006.1"/>
</dbReference>
<accession>A0ABW6S117</accession>
<gene>
    <name evidence="6" type="ORF">ACFYXQ_19665</name>
</gene>
<comment type="similarity">
    <text evidence="1 4">Belongs to the aldehyde dehydrogenase family.</text>
</comment>